<evidence type="ECO:0000313" key="6">
    <source>
        <dbReference type="Proteomes" id="UP000442535"/>
    </source>
</evidence>
<keyword evidence="1" id="KW-0238">DNA-binding</keyword>
<keyword evidence="6" id="KW-1185">Reference proteome</keyword>
<keyword evidence="2" id="KW-0233">DNA recombination</keyword>
<gene>
    <name evidence="5" type="ORF">FYJ63_00575</name>
</gene>
<dbReference type="EMBL" id="VUMY01000001">
    <property type="protein sequence ID" value="MST48767.1"/>
    <property type="molecule type" value="Genomic_DNA"/>
</dbReference>
<dbReference type="InterPro" id="IPR050639">
    <property type="entry name" value="SSR_resolvase"/>
</dbReference>
<sequence length="241" mass="27690">MLRNEKYKGDALLQKSYTVDFLTKKQVVNRGEVPQYYVTGSHEAIIDPAVFDFVQQEIATRKQANRSYSRHLLFSGKIQCGDCGGWYGSKTWHSNDERYRKTIWRCNHKYGHGENCTTPKLEEPETKNLYLQAVTDLLGESDEASRIVREEVMAELDTTRLQEQADKLIADVKSASAAIDKLIDRNARTASNQAEYNRQFNALTARHGELYVKYEKVAAQIVDRENRIRSFKHFEASGMTP</sequence>
<evidence type="ECO:0000259" key="3">
    <source>
        <dbReference type="Pfam" id="PF07508"/>
    </source>
</evidence>
<evidence type="ECO:0000313" key="5">
    <source>
        <dbReference type="EMBL" id="MST48767.1"/>
    </source>
</evidence>
<dbReference type="Proteomes" id="UP000442535">
    <property type="component" value="Unassembled WGS sequence"/>
</dbReference>
<dbReference type="Gene3D" id="3.90.1750.20">
    <property type="entry name" value="Putative Large Serine Recombinase, Chain B, Domain 2"/>
    <property type="match status" value="1"/>
</dbReference>
<dbReference type="InterPro" id="IPR011109">
    <property type="entry name" value="DNA_bind_recombinase_dom"/>
</dbReference>
<dbReference type="GO" id="GO:0000150">
    <property type="term" value="F:DNA strand exchange activity"/>
    <property type="evidence" value="ECO:0007669"/>
    <property type="project" value="InterPro"/>
</dbReference>
<feature type="domain" description="Recombinase zinc beta ribbon" evidence="4">
    <location>
        <begin position="73"/>
        <end position="132"/>
    </location>
</feature>
<dbReference type="AlphaFoldDB" id="A0A7K0JZU1"/>
<accession>A0A7K0JZU1</accession>
<dbReference type="Pfam" id="PF07508">
    <property type="entry name" value="Recombinase"/>
    <property type="match status" value="1"/>
</dbReference>
<dbReference type="PANTHER" id="PTHR30461">
    <property type="entry name" value="DNA-INVERTASE FROM LAMBDOID PROPHAGE"/>
    <property type="match status" value="1"/>
</dbReference>
<name>A0A7K0JZU1_9ACTO</name>
<reference evidence="5 6" key="1">
    <citation type="submission" date="2019-08" db="EMBL/GenBank/DDBJ databases">
        <title>In-depth cultivation of the pig gut microbiome towards novel bacterial diversity and tailored functional studies.</title>
        <authorList>
            <person name="Wylensek D."/>
            <person name="Hitch T.C.A."/>
            <person name="Clavel T."/>
        </authorList>
    </citation>
    <scope>NUCLEOTIDE SEQUENCE [LARGE SCALE GENOMIC DNA]</scope>
    <source>
        <strain evidence="5 6">RF-GAM-744-WT-7</strain>
    </source>
</reference>
<evidence type="ECO:0008006" key="7">
    <source>
        <dbReference type="Google" id="ProtNLM"/>
    </source>
</evidence>
<evidence type="ECO:0000256" key="1">
    <source>
        <dbReference type="ARBA" id="ARBA00023125"/>
    </source>
</evidence>
<dbReference type="PANTHER" id="PTHR30461:SF2">
    <property type="entry name" value="SERINE RECOMBINASE PINE-RELATED"/>
    <property type="match status" value="1"/>
</dbReference>
<dbReference type="GO" id="GO:0003677">
    <property type="term" value="F:DNA binding"/>
    <property type="evidence" value="ECO:0007669"/>
    <property type="project" value="UniProtKB-KW"/>
</dbReference>
<dbReference type="Pfam" id="PF13408">
    <property type="entry name" value="Zn_ribbon_recom"/>
    <property type="match status" value="1"/>
</dbReference>
<feature type="domain" description="Recombinase" evidence="3">
    <location>
        <begin position="1"/>
        <end position="61"/>
    </location>
</feature>
<proteinExistence type="predicted"/>
<evidence type="ECO:0000259" key="4">
    <source>
        <dbReference type="Pfam" id="PF13408"/>
    </source>
</evidence>
<protein>
    <recommendedName>
        <fullName evidence="7">Recombinase</fullName>
    </recommendedName>
</protein>
<dbReference type="InterPro" id="IPR025827">
    <property type="entry name" value="Zn_ribbon_recom_dom"/>
</dbReference>
<organism evidence="5 6">
    <name type="scientific">Mobiluncus porci</name>
    <dbReference type="NCBI Taxonomy" id="2652278"/>
    <lineage>
        <taxon>Bacteria</taxon>
        <taxon>Bacillati</taxon>
        <taxon>Actinomycetota</taxon>
        <taxon>Actinomycetes</taxon>
        <taxon>Actinomycetales</taxon>
        <taxon>Actinomycetaceae</taxon>
        <taxon>Mobiluncus</taxon>
    </lineage>
</organism>
<evidence type="ECO:0000256" key="2">
    <source>
        <dbReference type="ARBA" id="ARBA00023172"/>
    </source>
</evidence>
<comment type="caution">
    <text evidence="5">The sequence shown here is derived from an EMBL/GenBank/DDBJ whole genome shotgun (WGS) entry which is preliminary data.</text>
</comment>
<dbReference type="InterPro" id="IPR038109">
    <property type="entry name" value="DNA_bind_recomb_sf"/>
</dbReference>